<dbReference type="PANTHER" id="PTHR11055">
    <property type="entry name" value="BIFUNCTIONAL 3'-PHOSPHOADENOSINE 5'-PHOSPHOSULFATE SYNTHASE"/>
    <property type="match status" value="1"/>
</dbReference>
<dbReference type="Proteomes" id="UP000001930">
    <property type="component" value="Chromosome I"/>
</dbReference>
<proteinExistence type="inferred from homology"/>
<comment type="function">
    <text evidence="2 14">Catalyzes the synthesis of activated sulfate.</text>
</comment>
<evidence type="ECO:0000256" key="2">
    <source>
        <dbReference type="ARBA" id="ARBA00002632"/>
    </source>
</evidence>
<dbReference type="Gene3D" id="3.40.50.150">
    <property type="entry name" value="Vaccinia Virus protein VP39"/>
    <property type="match status" value="1"/>
</dbReference>
<gene>
    <name evidence="14" type="primary">cysC</name>
    <name evidence="16" type="ordered locus">BTH_I1952</name>
</gene>
<protein>
    <recommendedName>
        <fullName evidence="6 14">Adenylyl-sulfate kinase</fullName>
        <ecNumber evidence="5 14">2.7.1.25</ecNumber>
    </recommendedName>
    <alternativeName>
        <fullName evidence="12 14">APS kinase</fullName>
    </alternativeName>
    <alternativeName>
        <fullName evidence="13 14">ATP adenosine-5'-phosphosulfate 3'-phosphotransferase</fullName>
    </alternativeName>
    <alternativeName>
        <fullName evidence="11 14">Adenosine-5'-phosphosulfate kinase</fullName>
    </alternativeName>
</protein>
<dbReference type="UniPathway" id="UPA00140">
    <property type="reaction ID" value="UER00205"/>
</dbReference>
<dbReference type="CDD" id="cd02440">
    <property type="entry name" value="AdoMet_MTases"/>
    <property type="match status" value="1"/>
</dbReference>
<evidence type="ECO:0000259" key="15">
    <source>
        <dbReference type="Pfam" id="PF01583"/>
    </source>
</evidence>
<comment type="pathway">
    <text evidence="3 14">Sulfur metabolism; hydrogen sulfide biosynthesis; sulfite from sulfate: step 2/3.</text>
</comment>
<dbReference type="PANTHER" id="PTHR11055:SF63">
    <property type="entry name" value="ADENYLYL-SULFATE KINASE 1, CHLOROPLASTIC"/>
    <property type="match status" value="1"/>
</dbReference>
<keyword evidence="9 14" id="KW-0418">Kinase</keyword>
<evidence type="ECO:0000256" key="13">
    <source>
        <dbReference type="ARBA" id="ARBA00031464"/>
    </source>
</evidence>
<evidence type="ECO:0000256" key="10">
    <source>
        <dbReference type="ARBA" id="ARBA00022840"/>
    </source>
</evidence>
<dbReference type="Gene3D" id="3.40.50.300">
    <property type="entry name" value="P-loop containing nucleotide triphosphate hydrolases"/>
    <property type="match status" value="1"/>
</dbReference>
<dbReference type="InterPro" id="IPR029063">
    <property type="entry name" value="SAM-dependent_MTases_sf"/>
</dbReference>
<evidence type="ECO:0000256" key="1">
    <source>
        <dbReference type="ARBA" id="ARBA00001823"/>
    </source>
</evidence>
<keyword evidence="14" id="KW-0597">Phosphoprotein</keyword>
<dbReference type="EC" id="2.7.1.25" evidence="5 14"/>
<keyword evidence="8 14" id="KW-0547">Nucleotide-binding</keyword>
<evidence type="ECO:0000256" key="4">
    <source>
        <dbReference type="ARBA" id="ARBA00007008"/>
    </source>
</evidence>
<evidence type="ECO:0000256" key="8">
    <source>
        <dbReference type="ARBA" id="ARBA00022741"/>
    </source>
</evidence>
<keyword evidence="7 14" id="KW-0808">Transferase</keyword>
<sequence length="497" mass="52949">MTTSMRERRRGIAFMRSCHDFLRTSELSVAAVNSLRRTIAPSHRVLDLCGSGAAGLLALHYGAKRVVALAADAAPLVRAQAEANGLDRRISFVDADRAAILAAREGRFDVVLGLAPGERAGLDPHYGFRLDEFARRFGTANVAVVPNGVRYGAQLVEWGDAARLEADVAMKKRILESRYEVALDAVLEKMADTAAPRGRVRADALRALCAPQPFLTCRPGDCGGNGAAVPVQVELTAAHGGRADGVVWTQELIHDGIVIERIQGCSWLDERVDLDAGEAIAVPVADMARAVPFDGGETSPQLAPAMRASGAPAPLVFWLTGISGAGKTTIAACFKRHADADAWPTVVLDGDTLRGGLNADLGFSDADRAENVRRIAEVAALMADTGLLVVVSCISPKRSFRETARGIVGAERFVEVFVDTPPEVAEARDPKGLYRRARAGLIASFTGVDSGYEPPPNPQLRIDTTTHDVEAATQMLRRCYIDARLSAERAAAAEAVA</sequence>
<keyword evidence="17" id="KW-1185">Reference proteome</keyword>
<evidence type="ECO:0000256" key="11">
    <source>
        <dbReference type="ARBA" id="ARBA00029724"/>
    </source>
</evidence>
<keyword evidence="10 14" id="KW-0067">ATP-binding</keyword>
<feature type="binding site" evidence="14">
    <location>
        <begin position="321"/>
        <end position="328"/>
    </location>
    <ligand>
        <name>ATP</name>
        <dbReference type="ChEBI" id="CHEBI:30616"/>
    </ligand>
</feature>
<feature type="domain" description="APS kinase" evidence="15">
    <location>
        <begin position="315"/>
        <end position="463"/>
    </location>
</feature>
<comment type="similarity">
    <text evidence="4 14">Belongs to the APS kinase family.</text>
</comment>
<dbReference type="GO" id="GO:0070814">
    <property type="term" value="P:hydrogen sulfide biosynthetic process"/>
    <property type="evidence" value="ECO:0007669"/>
    <property type="project" value="UniProtKB-UniRule"/>
</dbReference>
<dbReference type="CDD" id="cd02027">
    <property type="entry name" value="APSK"/>
    <property type="match status" value="1"/>
</dbReference>
<dbReference type="NCBIfam" id="NF003013">
    <property type="entry name" value="PRK03846.1"/>
    <property type="match status" value="1"/>
</dbReference>
<evidence type="ECO:0000256" key="3">
    <source>
        <dbReference type="ARBA" id="ARBA00004806"/>
    </source>
</evidence>
<dbReference type="KEGG" id="bte:BTH_I1952"/>
<dbReference type="SUPFAM" id="SSF52540">
    <property type="entry name" value="P-loop containing nucleoside triphosphate hydrolases"/>
    <property type="match status" value="1"/>
</dbReference>
<evidence type="ECO:0000256" key="12">
    <source>
        <dbReference type="ARBA" id="ARBA00031393"/>
    </source>
</evidence>
<reference evidence="16 17" key="1">
    <citation type="journal article" date="2005" name="BMC Genomics">
        <title>Bacterial genome adaptation to niches: divergence of the potential virulence genes in three Burkholderia species of different survival strategies.</title>
        <authorList>
            <person name="Kim H.S."/>
            <person name="Schell M.A."/>
            <person name="Yu Y."/>
            <person name="Ulrich R.L."/>
            <person name="Sarria S.H."/>
            <person name="Nierman W.C."/>
            <person name="DeShazer D."/>
        </authorList>
    </citation>
    <scope>NUCLEOTIDE SEQUENCE [LARGE SCALE GENOMIC DNA]</scope>
    <source>
        <strain evidence="17">ATCC 700388 / DSM 13276 / CCUG 48851 / CIP 106301 / E264</strain>
    </source>
</reference>
<evidence type="ECO:0000256" key="9">
    <source>
        <dbReference type="ARBA" id="ARBA00022777"/>
    </source>
</evidence>
<feature type="active site" description="Phosphoserine intermediate" evidence="14">
    <location>
        <position position="395"/>
    </location>
</feature>
<dbReference type="SUPFAM" id="SSF53335">
    <property type="entry name" value="S-adenosyl-L-methionine-dependent methyltransferases"/>
    <property type="match status" value="1"/>
</dbReference>
<evidence type="ECO:0000256" key="6">
    <source>
        <dbReference type="ARBA" id="ARBA00018163"/>
    </source>
</evidence>
<dbReference type="Pfam" id="PF01583">
    <property type="entry name" value="APS_kinase"/>
    <property type="match status" value="1"/>
</dbReference>
<organism evidence="16 17">
    <name type="scientific">Burkholderia thailandensis (strain ATCC 700388 / DSM 13276 / CCUG 48851 / CIP 106301 / E264)</name>
    <dbReference type="NCBI Taxonomy" id="271848"/>
    <lineage>
        <taxon>Bacteria</taxon>
        <taxon>Pseudomonadati</taxon>
        <taxon>Pseudomonadota</taxon>
        <taxon>Betaproteobacteria</taxon>
        <taxon>Burkholderiales</taxon>
        <taxon>Burkholderiaceae</taxon>
        <taxon>Burkholderia</taxon>
        <taxon>pseudomallei group</taxon>
    </lineage>
</organism>
<dbReference type="HOGENOM" id="CLU_041890_1_0_4"/>
<dbReference type="InterPro" id="IPR002891">
    <property type="entry name" value="APS"/>
</dbReference>
<dbReference type="GO" id="GO:0005524">
    <property type="term" value="F:ATP binding"/>
    <property type="evidence" value="ECO:0007669"/>
    <property type="project" value="UniProtKB-UniRule"/>
</dbReference>
<dbReference type="GO" id="GO:0000103">
    <property type="term" value="P:sulfate assimilation"/>
    <property type="evidence" value="ECO:0007669"/>
    <property type="project" value="UniProtKB-UniRule"/>
</dbReference>
<dbReference type="NCBIfam" id="TIGR00455">
    <property type="entry name" value="apsK"/>
    <property type="match status" value="1"/>
</dbReference>
<evidence type="ECO:0000256" key="14">
    <source>
        <dbReference type="HAMAP-Rule" id="MF_00065"/>
    </source>
</evidence>
<comment type="catalytic activity">
    <reaction evidence="1 14">
        <text>adenosine 5'-phosphosulfate + ATP = 3'-phosphoadenylyl sulfate + ADP + H(+)</text>
        <dbReference type="Rhea" id="RHEA:24152"/>
        <dbReference type="ChEBI" id="CHEBI:15378"/>
        <dbReference type="ChEBI" id="CHEBI:30616"/>
        <dbReference type="ChEBI" id="CHEBI:58243"/>
        <dbReference type="ChEBI" id="CHEBI:58339"/>
        <dbReference type="ChEBI" id="CHEBI:456216"/>
        <dbReference type="EC" id="2.7.1.25"/>
    </reaction>
</comment>
<dbReference type="EMBL" id="CP000086">
    <property type="protein sequence ID" value="ABC37227.1"/>
    <property type="molecule type" value="Genomic_DNA"/>
</dbReference>
<evidence type="ECO:0000256" key="5">
    <source>
        <dbReference type="ARBA" id="ARBA00012121"/>
    </source>
</evidence>
<evidence type="ECO:0000313" key="16">
    <source>
        <dbReference type="EMBL" id="ABC37227.1"/>
    </source>
</evidence>
<evidence type="ECO:0000256" key="7">
    <source>
        <dbReference type="ARBA" id="ARBA00022679"/>
    </source>
</evidence>
<evidence type="ECO:0000313" key="17">
    <source>
        <dbReference type="Proteomes" id="UP000001930"/>
    </source>
</evidence>
<dbReference type="HAMAP" id="MF_00065">
    <property type="entry name" value="Adenylyl_sulf_kinase"/>
    <property type="match status" value="1"/>
</dbReference>
<dbReference type="InterPro" id="IPR059117">
    <property type="entry name" value="APS_kinase_dom"/>
</dbReference>
<name>Q2SX68_BURTA</name>
<dbReference type="AlphaFoldDB" id="Q2SX68"/>
<accession>Q2SX68</accession>
<dbReference type="GO" id="GO:0004020">
    <property type="term" value="F:adenylylsulfate kinase activity"/>
    <property type="evidence" value="ECO:0007669"/>
    <property type="project" value="UniProtKB-UniRule"/>
</dbReference>
<dbReference type="InterPro" id="IPR027417">
    <property type="entry name" value="P-loop_NTPase"/>
</dbReference>